<dbReference type="EMBL" id="JAKOGI010000034">
    <property type="protein sequence ID" value="KAJ8447904.1"/>
    <property type="molecule type" value="Genomic_DNA"/>
</dbReference>
<feature type="compositionally biased region" description="Acidic residues" evidence="1">
    <location>
        <begin position="28"/>
        <end position="44"/>
    </location>
</feature>
<name>A0A9Q1KQP1_9CARY</name>
<evidence type="ECO:0000313" key="3">
    <source>
        <dbReference type="Proteomes" id="UP001153076"/>
    </source>
</evidence>
<keyword evidence="3" id="KW-1185">Reference proteome</keyword>
<organism evidence="2 3">
    <name type="scientific">Carnegiea gigantea</name>
    <dbReference type="NCBI Taxonomy" id="171969"/>
    <lineage>
        <taxon>Eukaryota</taxon>
        <taxon>Viridiplantae</taxon>
        <taxon>Streptophyta</taxon>
        <taxon>Embryophyta</taxon>
        <taxon>Tracheophyta</taxon>
        <taxon>Spermatophyta</taxon>
        <taxon>Magnoliopsida</taxon>
        <taxon>eudicotyledons</taxon>
        <taxon>Gunneridae</taxon>
        <taxon>Pentapetalae</taxon>
        <taxon>Caryophyllales</taxon>
        <taxon>Cactineae</taxon>
        <taxon>Cactaceae</taxon>
        <taxon>Cactoideae</taxon>
        <taxon>Echinocereeae</taxon>
        <taxon>Carnegiea</taxon>
    </lineage>
</organism>
<feature type="compositionally biased region" description="Low complexity" evidence="1">
    <location>
        <begin position="122"/>
        <end position="131"/>
    </location>
</feature>
<dbReference type="AlphaFoldDB" id="A0A9Q1KQP1"/>
<proteinExistence type="predicted"/>
<evidence type="ECO:0000256" key="1">
    <source>
        <dbReference type="SAM" id="MobiDB-lite"/>
    </source>
</evidence>
<comment type="caution">
    <text evidence="2">The sequence shown here is derived from an EMBL/GenBank/DDBJ whole genome shotgun (WGS) entry which is preliminary data.</text>
</comment>
<dbReference type="Proteomes" id="UP001153076">
    <property type="component" value="Unassembled WGS sequence"/>
</dbReference>
<gene>
    <name evidence="2" type="ORF">Cgig2_012039</name>
</gene>
<evidence type="ECO:0000313" key="2">
    <source>
        <dbReference type="EMBL" id="KAJ8447904.1"/>
    </source>
</evidence>
<sequence>MTNPSHSPEEADQLSRSKKKMKHASNEGELDGDDIEDEEMEDSFSDGPNRNYENRSQNTLEGGLSRPQGGLSYRDTLQRNNPKLSRHEEGTPDLKTTAQPDRSRPEHRERQESNTAVHNKEINQNSNSNSELELENSIVNGGNQGSRFCALSELDLNANIGEENIGEYCQNQTVGVIFERDNQNKENRPVENQGEDME</sequence>
<feature type="region of interest" description="Disordered" evidence="1">
    <location>
        <begin position="1"/>
        <end position="131"/>
    </location>
</feature>
<accession>A0A9Q1KQP1</accession>
<reference evidence="2" key="1">
    <citation type="submission" date="2022-04" db="EMBL/GenBank/DDBJ databases">
        <title>Carnegiea gigantea Genome sequencing and assembly v2.</title>
        <authorList>
            <person name="Copetti D."/>
            <person name="Sanderson M.J."/>
            <person name="Burquez A."/>
            <person name="Wojciechowski M.F."/>
        </authorList>
    </citation>
    <scope>NUCLEOTIDE SEQUENCE</scope>
    <source>
        <strain evidence="2">SGP5-SGP5p</strain>
        <tissue evidence="2">Aerial part</tissue>
    </source>
</reference>
<protein>
    <submittedName>
        <fullName evidence="2">Uncharacterized protein</fullName>
    </submittedName>
</protein>
<feature type="compositionally biased region" description="Basic and acidic residues" evidence="1">
    <location>
        <begin position="101"/>
        <end position="112"/>
    </location>
</feature>